<dbReference type="HAMAP" id="MF_00165">
    <property type="entry name" value="Thymidylate_kinase"/>
    <property type="match status" value="1"/>
</dbReference>
<evidence type="ECO:0000256" key="3">
    <source>
        <dbReference type="ARBA" id="ARBA00017144"/>
    </source>
</evidence>
<organism evidence="13 14">
    <name type="scientific">Halalkalibacter oceani</name>
    <dbReference type="NCBI Taxonomy" id="1653776"/>
    <lineage>
        <taxon>Bacteria</taxon>
        <taxon>Bacillati</taxon>
        <taxon>Bacillota</taxon>
        <taxon>Bacilli</taxon>
        <taxon>Bacillales</taxon>
        <taxon>Bacillaceae</taxon>
        <taxon>Halalkalibacter</taxon>
    </lineage>
</organism>
<dbReference type="NCBIfam" id="TIGR00041">
    <property type="entry name" value="DTMP_kinase"/>
    <property type="match status" value="1"/>
</dbReference>
<dbReference type="CDD" id="cd01672">
    <property type="entry name" value="TMPK"/>
    <property type="match status" value="1"/>
</dbReference>
<name>A0A9X2DRG6_9BACI</name>
<dbReference type="PANTHER" id="PTHR10344">
    <property type="entry name" value="THYMIDYLATE KINASE"/>
    <property type="match status" value="1"/>
</dbReference>
<feature type="domain" description="Thymidylate kinase-like" evidence="12">
    <location>
        <begin position="9"/>
        <end position="199"/>
    </location>
</feature>
<reference evidence="13" key="1">
    <citation type="submission" date="2022-05" db="EMBL/GenBank/DDBJ databases">
        <title>Comparative Genomics of Spacecraft Associated Microbes.</title>
        <authorList>
            <person name="Tran M.T."/>
            <person name="Wright A."/>
            <person name="Seuylemezian A."/>
            <person name="Eisen J."/>
            <person name="Coil D."/>
        </authorList>
    </citation>
    <scope>NUCLEOTIDE SEQUENCE</scope>
    <source>
        <strain evidence="13">214.1.1</strain>
    </source>
</reference>
<evidence type="ECO:0000313" key="14">
    <source>
        <dbReference type="Proteomes" id="UP001139179"/>
    </source>
</evidence>
<comment type="function">
    <text evidence="10 11">Phosphorylation of dTMP to form dTDP in both de novo and salvage pathways of dTTP synthesis.</text>
</comment>
<dbReference type="InterPro" id="IPR018095">
    <property type="entry name" value="Thymidylate_kin_CS"/>
</dbReference>
<dbReference type="GO" id="GO:0004798">
    <property type="term" value="F:dTMP kinase activity"/>
    <property type="evidence" value="ECO:0007669"/>
    <property type="project" value="UniProtKB-UniRule"/>
</dbReference>
<comment type="similarity">
    <text evidence="1 11">Belongs to the thymidylate kinase family.</text>
</comment>
<dbReference type="GO" id="GO:0006235">
    <property type="term" value="P:dTTP biosynthetic process"/>
    <property type="evidence" value="ECO:0007669"/>
    <property type="project" value="UniProtKB-UniRule"/>
</dbReference>
<keyword evidence="14" id="KW-1185">Reference proteome</keyword>
<dbReference type="EC" id="2.7.4.9" evidence="2 11"/>
<dbReference type="SUPFAM" id="SSF52540">
    <property type="entry name" value="P-loop containing nucleoside triphosphate hydrolases"/>
    <property type="match status" value="1"/>
</dbReference>
<dbReference type="Pfam" id="PF02223">
    <property type="entry name" value="Thymidylate_kin"/>
    <property type="match status" value="1"/>
</dbReference>
<dbReference type="Proteomes" id="UP001139179">
    <property type="component" value="Unassembled WGS sequence"/>
</dbReference>
<dbReference type="PROSITE" id="PS01331">
    <property type="entry name" value="THYMIDYLATE_KINASE"/>
    <property type="match status" value="1"/>
</dbReference>
<dbReference type="GO" id="GO:0006227">
    <property type="term" value="P:dUDP biosynthetic process"/>
    <property type="evidence" value="ECO:0007669"/>
    <property type="project" value="TreeGrafter"/>
</dbReference>
<feature type="binding site" evidence="11">
    <location>
        <begin position="11"/>
        <end position="18"/>
    </location>
    <ligand>
        <name>ATP</name>
        <dbReference type="ChEBI" id="CHEBI:30616"/>
    </ligand>
</feature>
<comment type="catalytic activity">
    <reaction evidence="9 11">
        <text>dTMP + ATP = dTDP + ADP</text>
        <dbReference type="Rhea" id="RHEA:13517"/>
        <dbReference type="ChEBI" id="CHEBI:30616"/>
        <dbReference type="ChEBI" id="CHEBI:58369"/>
        <dbReference type="ChEBI" id="CHEBI:63528"/>
        <dbReference type="ChEBI" id="CHEBI:456216"/>
        <dbReference type="EC" id="2.7.4.9"/>
    </reaction>
</comment>
<protein>
    <recommendedName>
        <fullName evidence="3 11">Thymidylate kinase</fullName>
        <ecNumber evidence="2 11">2.7.4.9</ecNumber>
    </recommendedName>
    <alternativeName>
        <fullName evidence="11">dTMP kinase</fullName>
    </alternativeName>
</protein>
<proteinExistence type="inferred from homology"/>
<evidence type="ECO:0000256" key="9">
    <source>
        <dbReference type="ARBA" id="ARBA00048743"/>
    </source>
</evidence>
<dbReference type="GO" id="GO:0006233">
    <property type="term" value="P:dTDP biosynthetic process"/>
    <property type="evidence" value="ECO:0007669"/>
    <property type="project" value="InterPro"/>
</dbReference>
<evidence type="ECO:0000256" key="8">
    <source>
        <dbReference type="ARBA" id="ARBA00022840"/>
    </source>
</evidence>
<keyword evidence="7 11" id="KW-0418">Kinase</keyword>
<evidence type="ECO:0000256" key="5">
    <source>
        <dbReference type="ARBA" id="ARBA00022727"/>
    </source>
</evidence>
<dbReference type="GO" id="GO:0005524">
    <property type="term" value="F:ATP binding"/>
    <property type="evidence" value="ECO:0007669"/>
    <property type="project" value="UniProtKB-UniRule"/>
</dbReference>
<evidence type="ECO:0000256" key="6">
    <source>
        <dbReference type="ARBA" id="ARBA00022741"/>
    </source>
</evidence>
<dbReference type="AlphaFoldDB" id="A0A9X2DRG6"/>
<dbReference type="FunFam" id="3.40.50.300:FF:000225">
    <property type="entry name" value="Thymidylate kinase"/>
    <property type="match status" value="1"/>
</dbReference>
<sequence length="214" mass="24417">MKEGLFITVEGGEGAGKTSVLHYIEARLRQEGHKVMRTREPGGIDISEQIRAVILDVAHTKMDARTEALLYAAARRQHLVEKVIPALQAGTIVLCDRFIDSSLVYQGYARGIGFKEVKAINEFAIEGYMPDITLYFDVEPEVGLARIEADRNRELNRLDQENLRFHQEVRAGYQLVLDQFPERIRRIDANRAIEHVQEEALRQVKAFLDAQMIK</sequence>
<dbReference type="GO" id="GO:0005829">
    <property type="term" value="C:cytosol"/>
    <property type="evidence" value="ECO:0007669"/>
    <property type="project" value="TreeGrafter"/>
</dbReference>
<accession>A0A9X2DRG6</accession>
<evidence type="ECO:0000256" key="2">
    <source>
        <dbReference type="ARBA" id="ARBA00012980"/>
    </source>
</evidence>
<evidence type="ECO:0000256" key="4">
    <source>
        <dbReference type="ARBA" id="ARBA00022679"/>
    </source>
</evidence>
<evidence type="ECO:0000256" key="7">
    <source>
        <dbReference type="ARBA" id="ARBA00022777"/>
    </source>
</evidence>
<dbReference type="InterPro" id="IPR027417">
    <property type="entry name" value="P-loop_NTPase"/>
</dbReference>
<evidence type="ECO:0000313" key="13">
    <source>
        <dbReference type="EMBL" id="MCM3715766.1"/>
    </source>
</evidence>
<dbReference type="PANTHER" id="PTHR10344:SF4">
    <property type="entry name" value="UMP-CMP KINASE 2, MITOCHONDRIAL"/>
    <property type="match status" value="1"/>
</dbReference>
<evidence type="ECO:0000259" key="12">
    <source>
        <dbReference type="Pfam" id="PF02223"/>
    </source>
</evidence>
<dbReference type="InterPro" id="IPR018094">
    <property type="entry name" value="Thymidylate_kinase"/>
</dbReference>
<keyword evidence="4 11" id="KW-0808">Transferase</keyword>
<evidence type="ECO:0000256" key="11">
    <source>
        <dbReference type="HAMAP-Rule" id="MF_00165"/>
    </source>
</evidence>
<keyword evidence="8 11" id="KW-0067">ATP-binding</keyword>
<comment type="caution">
    <text evidence="13">The sequence shown here is derived from an EMBL/GenBank/DDBJ whole genome shotgun (WGS) entry which is preliminary data.</text>
</comment>
<dbReference type="InterPro" id="IPR039430">
    <property type="entry name" value="Thymidylate_kin-like_dom"/>
</dbReference>
<keyword evidence="6 11" id="KW-0547">Nucleotide-binding</keyword>
<dbReference type="Gene3D" id="3.40.50.300">
    <property type="entry name" value="P-loop containing nucleotide triphosphate hydrolases"/>
    <property type="match status" value="1"/>
</dbReference>
<dbReference type="RefSeq" id="WP_251224473.1">
    <property type="nucleotide sequence ID" value="NZ_JAMBOL010000021.1"/>
</dbReference>
<gene>
    <name evidence="11 13" type="primary">tmk</name>
    <name evidence="13" type="ORF">M3202_17025</name>
</gene>
<keyword evidence="5 11" id="KW-0545">Nucleotide biosynthesis</keyword>
<dbReference type="EMBL" id="JAMBOL010000021">
    <property type="protein sequence ID" value="MCM3715766.1"/>
    <property type="molecule type" value="Genomic_DNA"/>
</dbReference>
<evidence type="ECO:0000256" key="10">
    <source>
        <dbReference type="ARBA" id="ARBA00057735"/>
    </source>
</evidence>
<evidence type="ECO:0000256" key="1">
    <source>
        <dbReference type="ARBA" id="ARBA00009776"/>
    </source>
</evidence>